<keyword evidence="2" id="KW-1185">Reference proteome</keyword>
<reference evidence="1 2" key="1">
    <citation type="submission" date="2020-05" db="EMBL/GenBank/DDBJ databases">
        <title>Identification and distribution of gene clusters putatively required for synthesis of sphingolipid metabolism inhibitors in phylogenetically diverse species of the filamentous fungus Fusarium.</title>
        <authorList>
            <person name="Kim H.-S."/>
            <person name="Busman M."/>
            <person name="Brown D.W."/>
            <person name="Divon H."/>
            <person name="Uhlig S."/>
            <person name="Proctor R.H."/>
        </authorList>
    </citation>
    <scope>NUCLEOTIDE SEQUENCE [LARGE SCALE GENOMIC DNA]</scope>
    <source>
        <strain evidence="1 2">NRRL 20693</strain>
    </source>
</reference>
<sequence>MRTANFTKLQFHGLHARPESVRRFLEWPKTLYEFTLNDMTYDGYSWAYTEPDPSYRWNHSLIVKALAPQKDHLRVLDLGWLGYDYDQNTFQVSAFPNLQIMALTVAYERPDQEACQNWLTPSLSTLILDLHKNDSQGGPSCYHCMSKRGAESIVSFVRLAREWSDKSGHVVGLRRIGIRAYSRGDSAWRGEDEVDCLHGEYGEEMKKNLLQCLKDIEAQGFEAFWVGYSGCQYTVEMMEAMCRCKKVEHK</sequence>
<comment type="caution">
    <text evidence="1">The sequence shown here is derived from an EMBL/GenBank/DDBJ whole genome shotgun (WGS) entry which is preliminary data.</text>
</comment>
<name>A0A8H5T014_FUSHE</name>
<dbReference type="OrthoDB" id="5090828at2759"/>
<gene>
    <name evidence="1" type="ORF">FHETE_8836</name>
</gene>
<proteinExistence type="predicted"/>
<dbReference type="Proteomes" id="UP000567885">
    <property type="component" value="Unassembled WGS sequence"/>
</dbReference>
<protein>
    <submittedName>
        <fullName evidence="1">F-box domain-containing protein</fullName>
    </submittedName>
</protein>
<evidence type="ECO:0000313" key="2">
    <source>
        <dbReference type="Proteomes" id="UP000567885"/>
    </source>
</evidence>
<dbReference type="AlphaFoldDB" id="A0A8H5T014"/>
<dbReference type="EMBL" id="JAAGWQ010000192">
    <property type="protein sequence ID" value="KAF5660673.1"/>
    <property type="molecule type" value="Genomic_DNA"/>
</dbReference>
<organism evidence="1 2">
    <name type="scientific">Fusarium heterosporum</name>
    <dbReference type="NCBI Taxonomy" id="42747"/>
    <lineage>
        <taxon>Eukaryota</taxon>
        <taxon>Fungi</taxon>
        <taxon>Dikarya</taxon>
        <taxon>Ascomycota</taxon>
        <taxon>Pezizomycotina</taxon>
        <taxon>Sordariomycetes</taxon>
        <taxon>Hypocreomycetidae</taxon>
        <taxon>Hypocreales</taxon>
        <taxon>Nectriaceae</taxon>
        <taxon>Fusarium</taxon>
        <taxon>Fusarium heterosporum species complex</taxon>
    </lineage>
</organism>
<accession>A0A8H5T014</accession>
<evidence type="ECO:0000313" key="1">
    <source>
        <dbReference type="EMBL" id="KAF5660673.1"/>
    </source>
</evidence>